<comment type="subcellular location">
    <subcellularLocation>
        <location evidence="2">Cytoplasm</location>
        <location evidence="2">Cytoskeleton</location>
        <location evidence="2">Cilium basal body</location>
    </subcellularLocation>
    <subcellularLocation>
        <location evidence="1">Cytoplasm</location>
        <location evidence="1">Cytoskeleton</location>
        <location evidence="1">Microtubule organizing center</location>
        <location evidence="1">Centrosome</location>
        <location evidence="1">Centriole</location>
    </subcellularLocation>
</comment>
<dbReference type="AlphaFoldDB" id="A7SUB2"/>
<dbReference type="Pfam" id="PF13815">
    <property type="entry name" value="Dzip-like_N"/>
    <property type="match status" value="1"/>
</dbReference>
<dbReference type="Gene3D" id="3.30.160.60">
    <property type="entry name" value="Classic Zinc Finger"/>
    <property type="match status" value="1"/>
</dbReference>
<evidence type="ECO:0000313" key="11">
    <source>
        <dbReference type="Proteomes" id="UP000001593"/>
    </source>
</evidence>
<evidence type="ECO:0000256" key="5">
    <source>
        <dbReference type="ARBA" id="ARBA00023212"/>
    </source>
</evidence>
<dbReference type="KEGG" id="nve:5503868"/>
<dbReference type="InParanoid" id="A7SUB2"/>
<accession>A7SUB2</accession>
<dbReference type="eggNOG" id="ENOG502QRAI">
    <property type="taxonomic scope" value="Eukaryota"/>
</dbReference>
<keyword evidence="7" id="KW-0862">Zinc</keyword>
<keyword evidence="7" id="KW-0479">Metal-binding</keyword>
<dbReference type="PROSITE" id="PS50157">
    <property type="entry name" value="ZINC_FINGER_C2H2_2"/>
    <property type="match status" value="1"/>
</dbReference>
<dbReference type="InterPro" id="IPR013087">
    <property type="entry name" value="Znf_C2H2_type"/>
</dbReference>
<keyword evidence="6" id="KW-0966">Cell projection</keyword>
<proteinExistence type="inferred from homology"/>
<dbReference type="GO" id="GO:0005814">
    <property type="term" value="C:centriole"/>
    <property type="evidence" value="ECO:0007669"/>
    <property type="project" value="UniProtKB-SubCell"/>
</dbReference>
<dbReference type="Proteomes" id="UP000001593">
    <property type="component" value="Unassembled WGS sequence"/>
</dbReference>
<evidence type="ECO:0000256" key="2">
    <source>
        <dbReference type="ARBA" id="ARBA00004120"/>
    </source>
</evidence>
<evidence type="ECO:0000256" key="3">
    <source>
        <dbReference type="ARBA" id="ARBA00009131"/>
    </source>
</evidence>
<evidence type="ECO:0000256" key="6">
    <source>
        <dbReference type="ARBA" id="ARBA00023273"/>
    </source>
</evidence>
<dbReference type="GO" id="GO:0005737">
    <property type="term" value="C:cytoplasm"/>
    <property type="evidence" value="ECO:0000318"/>
    <property type="project" value="GO_Central"/>
</dbReference>
<evidence type="ECO:0000256" key="8">
    <source>
        <dbReference type="SAM" id="Coils"/>
    </source>
</evidence>
<dbReference type="HOGENOM" id="CLU_628998_0_0_1"/>
<dbReference type="OrthoDB" id="515971at2759"/>
<dbReference type="GO" id="GO:0008270">
    <property type="term" value="F:zinc ion binding"/>
    <property type="evidence" value="ECO:0007669"/>
    <property type="project" value="UniProtKB-KW"/>
</dbReference>
<evidence type="ECO:0000256" key="1">
    <source>
        <dbReference type="ARBA" id="ARBA00004114"/>
    </source>
</evidence>
<sequence>MHLESQKNGVMNFSFGPRSQPVDWRKLASVDMDRLVRDMDMKMLQDNILHITYCNLETEMGMQSMQFGPHFLKLFRLAQLIIEYLLHCQECLQTSLEIEMTKVQETMQSAEQVRKELDHKSELHSKQKKEIKRLKKWIAEYQLMMRAGASGIHKCPYCAKAFVSQEYLLAHLSRRHDDHPIANGSVKPMTVTSKPAENETAEAEKAALIEEVKQIKDRLYATERDLMNERNAREMQYAKDRNQFSNDDQKVKELESKYEQWKMQEDENHRRELMSLRQSLQREIQNMSTQNQQEKKALTQALADLEYKMNSRPSMIGNIKDEDELDAPPKFQPNNKEEIAEMVRGEFENQLQQVRVQSQEEMQRELRRMNQKWKSKEERLQHEHQKEVVKVQDLLSQYGSKLEAEQAEKERLVNMVENLSKQLQNQENNRKVDVAF</sequence>
<dbReference type="InterPro" id="IPR032714">
    <property type="entry name" value="DZIP1_N"/>
</dbReference>
<dbReference type="GO" id="GO:0036064">
    <property type="term" value="C:ciliary basal body"/>
    <property type="evidence" value="ECO:0000318"/>
    <property type="project" value="GO_Central"/>
</dbReference>
<feature type="coiled-coil region" evidence="8">
    <location>
        <begin position="263"/>
        <end position="297"/>
    </location>
</feature>
<evidence type="ECO:0000313" key="10">
    <source>
        <dbReference type="EMBL" id="EDO32713.1"/>
    </source>
</evidence>
<dbReference type="PANTHER" id="PTHR21502">
    <property type="entry name" value="ZINC FINGER PROTEIN DZIP1"/>
    <property type="match status" value="1"/>
</dbReference>
<reference evidence="10 11" key="1">
    <citation type="journal article" date="2007" name="Science">
        <title>Sea anemone genome reveals ancestral eumetazoan gene repertoire and genomic organization.</title>
        <authorList>
            <person name="Putnam N.H."/>
            <person name="Srivastava M."/>
            <person name="Hellsten U."/>
            <person name="Dirks B."/>
            <person name="Chapman J."/>
            <person name="Salamov A."/>
            <person name="Terry A."/>
            <person name="Shapiro H."/>
            <person name="Lindquist E."/>
            <person name="Kapitonov V.V."/>
            <person name="Jurka J."/>
            <person name="Genikhovich G."/>
            <person name="Grigoriev I.V."/>
            <person name="Lucas S.M."/>
            <person name="Steele R.E."/>
            <person name="Finnerty J.R."/>
            <person name="Technau U."/>
            <person name="Martindale M.Q."/>
            <person name="Rokhsar D.S."/>
        </authorList>
    </citation>
    <scope>NUCLEOTIDE SEQUENCE [LARGE SCALE GENOMIC DNA]</scope>
    <source>
        <strain evidence="11">CH2 X CH6</strain>
    </source>
</reference>
<keyword evidence="4 8" id="KW-0175">Coiled coil</keyword>
<dbReference type="InterPro" id="IPR051241">
    <property type="entry name" value="DZIP_RILPL"/>
</dbReference>
<dbReference type="EMBL" id="DS469810">
    <property type="protein sequence ID" value="EDO32713.1"/>
    <property type="molecule type" value="Genomic_DNA"/>
</dbReference>
<keyword evidence="11" id="KW-1185">Reference proteome</keyword>
<dbReference type="GO" id="GO:0060271">
    <property type="term" value="P:cilium assembly"/>
    <property type="evidence" value="ECO:0000318"/>
    <property type="project" value="GO_Central"/>
</dbReference>
<keyword evidence="5" id="KW-0206">Cytoskeleton</keyword>
<feature type="domain" description="C2H2-type" evidence="9">
    <location>
        <begin position="153"/>
        <end position="181"/>
    </location>
</feature>
<dbReference type="PhylomeDB" id="A7SUB2"/>
<name>A7SUB2_NEMVE</name>
<evidence type="ECO:0000259" key="9">
    <source>
        <dbReference type="PROSITE" id="PS50157"/>
    </source>
</evidence>
<evidence type="ECO:0000256" key="7">
    <source>
        <dbReference type="PROSITE-ProRule" id="PRU00042"/>
    </source>
</evidence>
<comment type="similarity">
    <text evidence="3">Belongs to the DZIP C2H2-type zinc-finger protein family.</text>
</comment>
<gene>
    <name evidence="10" type="ORF">NEMVEDRAFT_v1g247454</name>
</gene>
<dbReference type="PROSITE" id="PS00028">
    <property type="entry name" value="ZINC_FINGER_C2H2_1"/>
    <property type="match status" value="1"/>
</dbReference>
<feature type="coiled-coil region" evidence="8">
    <location>
        <begin position="359"/>
        <end position="429"/>
    </location>
</feature>
<dbReference type="OMA" id="ASSYYKC"/>
<dbReference type="PANTHER" id="PTHR21502:SF3">
    <property type="entry name" value="CILIUM ASSEMBLY PROTEIN DZIP1L"/>
    <property type="match status" value="1"/>
</dbReference>
<evidence type="ECO:0000256" key="4">
    <source>
        <dbReference type="ARBA" id="ARBA00023054"/>
    </source>
</evidence>
<keyword evidence="7" id="KW-0863">Zinc-finger</keyword>
<keyword evidence="5" id="KW-0963">Cytoplasm</keyword>
<protein>
    <recommendedName>
        <fullName evidence="9">C2H2-type domain-containing protein</fullName>
    </recommendedName>
</protein>
<organism evidence="10 11">
    <name type="scientific">Nematostella vectensis</name>
    <name type="common">Starlet sea anemone</name>
    <dbReference type="NCBI Taxonomy" id="45351"/>
    <lineage>
        <taxon>Eukaryota</taxon>
        <taxon>Metazoa</taxon>
        <taxon>Cnidaria</taxon>
        <taxon>Anthozoa</taxon>
        <taxon>Hexacorallia</taxon>
        <taxon>Actiniaria</taxon>
        <taxon>Edwardsiidae</taxon>
        <taxon>Nematostella</taxon>
    </lineage>
</organism>